<gene>
    <name evidence="1" type="ORF">SI8410_04004704</name>
</gene>
<dbReference type="InterPro" id="IPR029063">
    <property type="entry name" value="SAM-dependent_MTases_sf"/>
</dbReference>
<dbReference type="Gene3D" id="3.40.50.150">
    <property type="entry name" value="Vaccinia Virus protein VP39"/>
    <property type="match status" value="1"/>
</dbReference>
<proteinExistence type="predicted"/>
<dbReference type="Pfam" id="PF06962">
    <property type="entry name" value="rRNA_methylase"/>
    <property type="match status" value="1"/>
</dbReference>
<protein>
    <submittedName>
        <fullName evidence="1">Uncharacterized protein</fullName>
    </submittedName>
</protein>
<dbReference type="SUPFAM" id="SSF53335">
    <property type="entry name" value="S-adenosyl-L-methionine-dependent methyltransferases"/>
    <property type="match status" value="1"/>
</dbReference>
<sequence length="243" mass="26278">MGLSVLRPSLSLIPSPLRSRPRSFPLYRRRSVPAVRICCSGAEEALFGFIAGKKRATEVAHSVWRNVLRKGDCAIDATCGNGHDTLALLRMVADESGSGFIYGFDIQSSAIESTRCLLEDSLDPDQRRLVKLSLLCHSKMEEVLPEGTMVRLVAFNLGYLPGGGKDIITLPGTTLPALHAASRVLAPGGLISVLVYVGHPGGREELETVQSFASSLPAESWSCCKLERLNRPSAPLLLLLLKK</sequence>
<accession>A0A7I8K8K7</accession>
<dbReference type="PANTHER" id="PTHR35276:SF1">
    <property type="entry name" value="TRNA (MNM(5)S(2)U34)-METHYLTRANSFERASE, CHLOROPLASTIC"/>
    <property type="match status" value="1"/>
</dbReference>
<dbReference type="InterPro" id="IPR010719">
    <property type="entry name" value="MnmM_MeTrfase"/>
</dbReference>
<name>A0A7I8K8K7_SPIIN</name>
<dbReference type="OrthoDB" id="2984at2759"/>
<keyword evidence="2" id="KW-1185">Reference proteome</keyword>
<evidence type="ECO:0000313" key="1">
    <source>
        <dbReference type="EMBL" id="CAA7394043.1"/>
    </source>
</evidence>
<evidence type="ECO:0000313" key="2">
    <source>
        <dbReference type="Proteomes" id="UP000663760"/>
    </source>
</evidence>
<dbReference type="PANTHER" id="PTHR35276">
    <property type="entry name" value="S-ADENOSYL-L-METHIONINE-DEPENDENT METHYLTRANSFERASES SUPERFAMILY PROTEIN"/>
    <property type="match status" value="1"/>
</dbReference>
<dbReference type="Proteomes" id="UP000663760">
    <property type="component" value="Chromosome 4"/>
</dbReference>
<dbReference type="AlphaFoldDB" id="A0A7I8K8K7"/>
<reference evidence="1" key="1">
    <citation type="submission" date="2020-02" db="EMBL/GenBank/DDBJ databases">
        <authorList>
            <person name="Scholz U."/>
            <person name="Mascher M."/>
            <person name="Fiebig A."/>
        </authorList>
    </citation>
    <scope>NUCLEOTIDE SEQUENCE</scope>
</reference>
<dbReference type="EMBL" id="LR746267">
    <property type="protein sequence ID" value="CAA7394043.1"/>
    <property type="molecule type" value="Genomic_DNA"/>
</dbReference>
<organism evidence="1 2">
    <name type="scientific">Spirodela intermedia</name>
    <name type="common">Intermediate duckweed</name>
    <dbReference type="NCBI Taxonomy" id="51605"/>
    <lineage>
        <taxon>Eukaryota</taxon>
        <taxon>Viridiplantae</taxon>
        <taxon>Streptophyta</taxon>
        <taxon>Embryophyta</taxon>
        <taxon>Tracheophyta</taxon>
        <taxon>Spermatophyta</taxon>
        <taxon>Magnoliopsida</taxon>
        <taxon>Liliopsida</taxon>
        <taxon>Araceae</taxon>
        <taxon>Lemnoideae</taxon>
        <taxon>Spirodela</taxon>
    </lineage>
</organism>